<dbReference type="Proteomes" id="UP000655830">
    <property type="component" value="Unassembled WGS sequence"/>
</dbReference>
<evidence type="ECO:0000256" key="8">
    <source>
        <dbReference type="ARBA" id="ARBA00029996"/>
    </source>
</evidence>
<keyword evidence="12" id="KW-1185">Reference proteome</keyword>
<comment type="function">
    <text evidence="2">Decarboxylates L-threonine-O-3-phosphate to yield (R)-1-amino-2-propanol O-2-phosphate, the precursor for the linkage between the nucleotide loop and the corrin ring in cobalamin.</text>
</comment>
<comment type="pathway">
    <text evidence="3">Cofactor biosynthesis; adenosylcobalamin biosynthesis.</text>
</comment>
<dbReference type="NCBIfam" id="TIGR01140">
    <property type="entry name" value="L_thr_O3P_dcar"/>
    <property type="match status" value="1"/>
</dbReference>
<evidence type="ECO:0000256" key="2">
    <source>
        <dbReference type="ARBA" id="ARBA00003444"/>
    </source>
</evidence>
<evidence type="ECO:0000256" key="4">
    <source>
        <dbReference type="ARBA" id="ARBA00012285"/>
    </source>
</evidence>
<evidence type="ECO:0000256" key="3">
    <source>
        <dbReference type="ARBA" id="ARBA00004953"/>
    </source>
</evidence>
<organism evidence="11 12">
    <name type="scientific">Zhenhengia yiwuensis</name>
    <dbReference type="NCBI Taxonomy" id="2763666"/>
    <lineage>
        <taxon>Bacteria</taxon>
        <taxon>Bacillati</taxon>
        <taxon>Bacillota</taxon>
        <taxon>Clostridia</taxon>
        <taxon>Lachnospirales</taxon>
        <taxon>Lachnospiraceae</taxon>
        <taxon>Zhenhengia</taxon>
    </lineage>
</organism>
<dbReference type="InterPro" id="IPR005860">
    <property type="entry name" value="CobD"/>
</dbReference>
<evidence type="ECO:0000256" key="5">
    <source>
        <dbReference type="ARBA" id="ARBA00022573"/>
    </source>
</evidence>
<sequence>MALIHGGDIFTLAEKLNKKDTEIMDFSVNINPLGLSPKVKKALIEHIDLAVAYPDPLCRKLIAALSQQHQMDKEHILCGNGAADLIFRLAYVCQPKHALILAPTFAEYELALSQVGCEISYYNLKEETDYKVEEDLLELLTPDLDMIWICNPNNPTGQLTPKSLMLRLLRKCEAHNIQMIVDECFMDFIEEDSAYSMIEEVEKSKHVTILKAFTKFYGMAGLRLGYALIGDKVLKDALQKAAQPWAVSSLAQLAGVAALEDISYKEETLSMIKAQRTYLKEALKRLGFRVYASYADYLFFKSPIPDLHKQLANEGILIRHCGNYRGLSAQYYRIGIKTPQMNTFLIQALEKCER</sequence>
<dbReference type="Gene3D" id="3.90.1150.10">
    <property type="entry name" value="Aspartate Aminotransferase, domain 1"/>
    <property type="match status" value="1"/>
</dbReference>
<protein>
    <recommendedName>
        <fullName evidence="4">threonine-phosphate decarboxylase</fullName>
        <ecNumber evidence="4">4.1.1.81</ecNumber>
    </recommendedName>
    <alternativeName>
        <fullName evidence="8">L-threonine-O-3-phosphate decarboxylase</fullName>
    </alternativeName>
</protein>
<name>A0A926EHC3_9FIRM</name>
<dbReference type="EMBL" id="JACRSY010000001">
    <property type="protein sequence ID" value="MBC8578118.1"/>
    <property type="molecule type" value="Genomic_DNA"/>
</dbReference>
<proteinExistence type="predicted"/>
<dbReference type="InterPro" id="IPR015422">
    <property type="entry name" value="PyrdxlP-dep_Trfase_small"/>
</dbReference>
<keyword evidence="5" id="KW-0169">Cobalamin biosynthesis</keyword>
<comment type="cofactor">
    <cofactor evidence="1">
        <name>pyridoxal 5'-phosphate</name>
        <dbReference type="ChEBI" id="CHEBI:597326"/>
    </cofactor>
</comment>
<evidence type="ECO:0000256" key="6">
    <source>
        <dbReference type="ARBA" id="ARBA00022898"/>
    </source>
</evidence>
<comment type="catalytic activity">
    <reaction evidence="9">
        <text>O-phospho-L-threonine + H(+) = (R)-1-aminopropan-2-yl phosphate + CO2</text>
        <dbReference type="Rhea" id="RHEA:11492"/>
        <dbReference type="ChEBI" id="CHEBI:15378"/>
        <dbReference type="ChEBI" id="CHEBI:16526"/>
        <dbReference type="ChEBI" id="CHEBI:58563"/>
        <dbReference type="ChEBI" id="CHEBI:58675"/>
        <dbReference type="EC" id="4.1.1.81"/>
    </reaction>
</comment>
<dbReference type="GO" id="GO:0030170">
    <property type="term" value="F:pyridoxal phosphate binding"/>
    <property type="evidence" value="ECO:0007669"/>
    <property type="project" value="InterPro"/>
</dbReference>
<dbReference type="CDD" id="cd00609">
    <property type="entry name" value="AAT_like"/>
    <property type="match status" value="1"/>
</dbReference>
<dbReference type="RefSeq" id="WP_249331185.1">
    <property type="nucleotide sequence ID" value="NZ_JACRSY010000001.1"/>
</dbReference>
<gene>
    <name evidence="11" type="ORF">H8718_01005</name>
</gene>
<evidence type="ECO:0000256" key="1">
    <source>
        <dbReference type="ARBA" id="ARBA00001933"/>
    </source>
</evidence>
<evidence type="ECO:0000256" key="7">
    <source>
        <dbReference type="ARBA" id="ARBA00023239"/>
    </source>
</evidence>
<feature type="domain" description="Aminotransferase class I/classII large" evidence="10">
    <location>
        <begin position="22"/>
        <end position="349"/>
    </location>
</feature>
<dbReference type="AlphaFoldDB" id="A0A926EHC3"/>
<dbReference type="PANTHER" id="PTHR42885">
    <property type="entry name" value="HISTIDINOL-PHOSPHATE AMINOTRANSFERASE-RELATED"/>
    <property type="match status" value="1"/>
</dbReference>
<dbReference type="InterPro" id="IPR004839">
    <property type="entry name" value="Aminotransferase_I/II_large"/>
</dbReference>
<dbReference type="SUPFAM" id="SSF53383">
    <property type="entry name" value="PLP-dependent transferases"/>
    <property type="match status" value="1"/>
</dbReference>
<dbReference type="InterPro" id="IPR015421">
    <property type="entry name" value="PyrdxlP-dep_Trfase_major"/>
</dbReference>
<comment type="caution">
    <text evidence="11">The sequence shown here is derived from an EMBL/GenBank/DDBJ whole genome shotgun (WGS) entry which is preliminary data.</text>
</comment>
<evidence type="ECO:0000313" key="12">
    <source>
        <dbReference type="Proteomes" id="UP000655830"/>
    </source>
</evidence>
<dbReference type="PANTHER" id="PTHR42885:SF1">
    <property type="entry name" value="THREONINE-PHOSPHATE DECARBOXYLASE"/>
    <property type="match status" value="1"/>
</dbReference>
<dbReference type="Pfam" id="PF00155">
    <property type="entry name" value="Aminotran_1_2"/>
    <property type="match status" value="1"/>
</dbReference>
<keyword evidence="7 11" id="KW-0456">Lyase</keyword>
<dbReference type="GO" id="GO:0048472">
    <property type="term" value="F:threonine-phosphate decarboxylase activity"/>
    <property type="evidence" value="ECO:0007669"/>
    <property type="project" value="UniProtKB-EC"/>
</dbReference>
<accession>A0A926EHC3</accession>
<evidence type="ECO:0000313" key="11">
    <source>
        <dbReference type="EMBL" id="MBC8578118.1"/>
    </source>
</evidence>
<reference evidence="11" key="1">
    <citation type="submission" date="2020-08" db="EMBL/GenBank/DDBJ databases">
        <title>Genome public.</title>
        <authorList>
            <person name="Liu C."/>
            <person name="Sun Q."/>
        </authorList>
    </citation>
    <scope>NUCLEOTIDE SEQUENCE</scope>
    <source>
        <strain evidence="11">NSJ-12</strain>
    </source>
</reference>
<evidence type="ECO:0000259" key="10">
    <source>
        <dbReference type="Pfam" id="PF00155"/>
    </source>
</evidence>
<dbReference type="InterPro" id="IPR015424">
    <property type="entry name" value="PyrdxlP-dep_Trfase"/>
</dbReference>
<dbReference type="EC" id="4.1.1.81" evidence="4"/>
<dbReference type="GO" id="GO:0009236">
    <property type="term" value="P:cobalamin biosynthetic process"/>
    <property type="evidence" value="ECO:0007669"/>
    <property type="project" value="UniProtKB-KW"/>
</dbReference>
<keyword evidence="6" id="KW-0663">Pyridoxal phosphate</keyword>
<dbReference type="Gene3D" id="3.40.640.10">
    <property type="entry name" value="Type I PLP-dependent aspartate aminotransferase-like (Major domain)"/>
    <property type="match status" value="1"/>
</dbReference>
<evidence type="ECO:0000256" key="9">
    <source>
        <dbReference type="ARBA" id="ARBA00048531"/>
    </source>
</evidence>